<proteinExistence type="predicted"/>
<dbReference type="PANTHER" id="PTHR24365:SF541">
    <property type="entry name" value="PROTEIN TOLL-RELATED"/>
    <property type="match status" value="1"/>
</dbReference>
<keyword evidence="2 7" id="KW-0812">Transmembrane</keyword>
<feature type="compositionally biased region" description="Basic and acidic residues" evidence="6">
    <location>
        <begin position="17"/>
        <end position="32"/>
    </location>
</feature>
<feature type="compositionally biased region" description="Basic and acidic residues" evidence="6">
    <location>
        <begin position="42"/>
        <end position="52"/>
    </location>
</feature>
<dbReference type="AlphaFoldDB" id="C3Y4F2"/>
<feature type="domain" description="TIR" evidence="8">
    <location>
        <begin position="80"/>
        <end position="211"/>
    </location>
</feature>
<organism>
    <name type="scientific">Branchiostoma floridae</name>
    <name type="common">Florida lancelet</name>
    <name type="synonym">Amphioxus</name>
    <dbReference type="NCBI Taxonomy" id="7739"/>
    <lineage>
        <taxon>Eukaryota</taxon>
        <taxon>Metazoa</taxon>
        <taxon>Chordata</taxon>
        <taxon>Cephalochordata</taxon>
        <taxon>Leptocardii</taxon>
        <taxon>Amphioxiformes</taxon>
        <taxon>Branchiostomatidae</taxon>
        <taxon>Branchiostoma</taxon>
    </lineage>
</organism>
<evidence type="ECO:0000256" key="6">
    <source>
        <dbReference type="SAM" id="MobiDB-lite"/>
    </source>
</evidence>
<dbReference type="FunFam" id="3.40.50.10140:FF:000030">
    <property type="entry name" value="Toll-like receptor 5b"/>
    <property type="match status" value="1"/>
</dbReference>
<comment type="subcellular location">
    <subcellularLocation>
        <location evidence="1">Membrane</location>
    </subcellularLocation>
</comment>
<dbReference type="eggNOG" id="KOG4641">
    <property type="taxonomic scope" value="Eukaryota"/>
</dbReference>
<gene>
    <name evidence="9" type="ORF">BRAFLDRAFT_89683</name>
</gene>
<dbReference type="GO" id="GO:0016020">
    <property type="term" value="C:membrane"/>
    <property type="evidence" value="ECO:0007669"/>
    <property type="project" value="UniProtKB-SubCell"/>
</dbReference>
<keyword evidence="5 7" id="KW-0472">Membrane</keyword>
<dbReference type="Pfam" id="PF13676">
    <property type="entry name" value="TIR_2"/>
    <property type="match status" value="1"/>
</dbReference>
<protein>
    <recommendedName>
        <fullName evidence="8">TIR domain-containing protein</fullName>
    </recommendedName>
</protein>
<dbReference type="InParanoid" id="C3Y4F2"/>
<dbReference type="PROSITE" id="PS50104">
    <property type="entry name" value="TIR"/>
    <property type="match status" value="1"/>
</dbReference>
<keyword evidence="3" id="KW-0732">Signal</keyword>
<accession>C3Y4F2</accession>
<dbReference type="EMBL" id="GG666485">
    <property type="protein sequence ID" value="EEN64826.1"/>
    <property type="molecule type" value="Genomic_DNA"/>
</dbReference>
<dbReference type="InterPro" id="IPR028054">
    <property type="entry name" value="DUF4481"/>
</dbReference>
<evidence type="ECO:0000313" key="9">
    <source>
        <dbReference type="EMBL" id="EEN64826.1"/>
    </source>
</evidence>
<dbReference type="SUPFAM" id="SSF52200">
    <property type="entry name" value="Toll/Interleukin receptor TIR domain"/>
    <property type="match status" value="1"/>
</dbReference>
<evidence type="ECO:0000256" key="3">
    <source>
        <dbReference type="ARBA" id="ARBA00022729"/>
    </source>
</evidence>
<dbReference type="SMART" id="SM00255">
    <property type="entry name" value="TIR"/>
    <property type="match status" value="1"/>
</dbReference>
<dbReference type="GO" id="GO:0007165">
    <property type="term" value="P:signal transduction"/>
    <property type="evidence" value="ECO:0007669"/>
    <property type="project" value="InterPro"/>
</dbReference>
<evidence type="ECO:0000259" key="8">
    <source>
        <dbReference type="PROSITE" id="PS50104"/>
    </source>
</evidence>
<evidence type="ECO:0000256" key="1">
    <source>
        <dbReference type="ARBA" id="ARBA00004370"/>
    </source>
</evidence>
<evidence type="ECO:0000256" key="2">
    <source>
        <dbReference type="ARBA" id="ARBA00022692"/>
    </source>
</evidence>
<feature type="transmembrane region" description="Helical" evidence="7">
    <location>
        <begin position="342"/>
        <end position="361"/>
    </location>
</feature>
<evidence type="ECO:0000256" key="7">
    <source>
        <dbReference type="SAM" id="Phobius"/>
    </source>
</evidence>
<name>C3Y4F2_BRAFL</name>
<keyword evidence="4 7" id="KW-1133">Transmembrane helix</keyword>
<dbReference type="InterPro" id="IPR035897">
    <property type="entry name" value="Toll_tir_struct_dom_sf"/>
</dbReference>
<dbReference type="PANTHER" id="PTHR24365">
    <property type="entry name" value="TOLL-LIKE RECEPTOR"/>
    <property type="match status" value="1"/>
</dbReference>
<feature type="region of interest" description="Disordered" evidence="6">
    <location>
        <begin position="1"/>
        <end position="70"/>
    </location>
</feature>
<dbReference type="Gene3D" id="3.40.50.10140">
    <property type="entry name" value="Toll/interleukin-1 receptor homology (TIR) domain"/>
    <property type="match status" value="1"/>
</dbReference>
<dbReference type="InterPro" id="IPR000157">
    <property type="entry name" value="TIR_dom"/>
</dbReference>
<evidence type="ECO:0000256" key="4">
    <source>
        <dbReference type="ARBA" id="ARBA00022989"/>
    </source>
</evidence>
<evidence type="ECO:0000256" key="5">
    <source>
        <dbReference type="ARBA" id="ARBA00023136"/>
    </source>
</evidence>
<dbReference type="PRINTS" id="PR01537">
    <property type="entry name" value="INTRLKN1R1F"/>
</dbReference>
<sequence>MSEGPSAAQDSAVGQKENVHRHSEAHQGDSRAHACMPGQRRGSADLEFHSPADSEDDTDSSNNDNESVAVGIAPPLGQHEKYHVFFCYSSADAPWVKNMIQKLESDELGFKCCFHERDFLPGMAIIDNIIRSIQKSQKTVFVLSRDFVDSRWCNFERQMVMGANLREENKKVIPVMLRECVLPDFLQHMTYLEEWTPYFFDRFIGALKECTSDDPSSQSDSFSPFTYNPNFNNGQQLLKIEAAAACCPPCAQFDDQIVPTELTSKGIRIPRKDYYEAISKLTETGKMQGFNCCSSEACFWIPTCLVIFPVLAVFYAFFILFYMSTPDDYIDASTDAALYNEYVALAVLLAALHVVLVFRCISRIKMKILEDLMARSSSDSPTSSNMHDPPESESASTSCVVTIEVDDAAPLLSEGSDDACADTDFQGGSSSQTSRMSALKAEAEALLLKYSDQYVRLLVTIKIVPAVTEAEALLLKYSEEYVRLLATKKIVPAVTEAEALLLKYSEEYVRLLVTKMLPQPRQSRGHTQQGACLCQLVEMREFGWKLDREQTSVV</sequence>
<reference evidence="9" key="1">
    <citation type="journal article" date="2008" name="Nature">
        <title>The amphioxus genome and the evolution of the chordate karyotype.</title>
        <authorList>
            <consortium name="US DOE Joint Genome Institute (JGI-PGF)"/>
            <person name="Putnam N.H."/>
            <person name="Butts T."/>
            <person name="Ferrier D.E.K."/>
            <person name="Furlong R.F."/>
            <person name="Hellsten U."/>
            <person name="Kawashima T."/>
            <person name="Robinson-Rechavi M."/>
            <person name="Shoguchi E."/>
            <person name="Terry A."/>
            <person name="Yu J.-K."/>
            <person name="Benito-Gutierrez E.L."/>
            <person name="Dubchak I."/>
            <person name="Garcia-Fernandez J."/>
            <person name="Gibson-Brown J.J."/>
            <person name="Grigoriev I.V."/>
            <person name="Horton A.C."/>
            <person name="de Jong P.J."/>
            <person name="Jurka J."/>
            <person name="Kapitonov V.V."/>
            <person name="Kohara Y."/>
            <person name="Kuroki Y."/>
            <person name="Lindquist E."/>
            <person name="Lucas S."/>
            <person name="Osoegawa K."/>
            <person name="Pennacchio L.A."/>
            <person name="Salamov A.A."/>
            <person name="Satou Y."/>
            <person name="Sauka-Spengler T."/>
            <person name="Schmutz J."/>
            <person name="Shin-I T."/>
            <person name="Toyoda A."/>
            <person name="Bronner-Fraser M."/>
            <person name="Fujiyama A."/>
            <person name="Holland L.Z."/>
            <person name="Holland P.W.H."/>
            <person name="Satoh N."/>
            <person name="Rokhsar D.S."/>
        </authorList>
    </citation>
    <scope>NUCLEOTIDE SEQUENCE [LARGE SCALE GENOMIC DNA]</scope>
    <source>
        <strain evidence="9">S238N-H82</strain>
        <tissue evidence="9">Testes</tissue>
    </source>
</reference>
<feature type="transmembrane region" description="Helical" evidence="7">
    <location>
        <begin position="297"/>
        <end position="322"/>
    </location>
</feature>
<dbReference type="Pfam" id="PF14800">
    <property type="entry name" value="DUF4481"/>
    <property type="match status" value="1"/>
</dbReference>